<protein>
    <recommendedName>
        <fullName evidence="6">C2H2-type domain-containing protein</fullName>
    </recommendedName>
</protein>
<organism evidence="7 8">
    <name type="scientific">Sphaerosporella brunnea</name>
    <dbReference type="NCBI Taxonomy" id="1250544"/>
    <lineage>
        <taxon>Eukaryota</taxon>
        <taxon>Fungi</taxon>
        <taxon>Dikarya</taxon>
        <taxon>Ascomycota</taxon>
        <taxon>Pezizomycotina</taxon>
        <taxon>Pezizomycetes</taxon>
        <taxon>Pezizales</taxon>
        <taxon>Pyronemataceae</taxon>
        <taxon>Sphaerosporella</taxon>
    </lineage>
</organism>
<keyword evidence="3" id="KW-0862">Zinc</keyword>
<feature type="compositionally biased region" description="Basic residues" evidence="5">
    <location>
        <begin position="122"/>
        <end position="131"/>
    </location>
</feature>
<dbReference type="Gene3D" id="3.30.160.60">
    <property type="entry name" value="Classic Zinc Finger"/>
    <property type="match status" value="2"/>
</dbReference>
<evidence type="ECO:0000256" key="2">
    <source>
        <dbReference type="ARBA" id="ARBA00022771"/>
    </source>
</evidence>
<feature type="compositionally biased region" description="Polar residues" evidence="5">
    <location>
        <begin position="160"/>
        <end position="169"/>
    </location>
</feature>
<evidence type="ECO:0000313" key="7">
    <source>
        <dbReference type="EMBL" id="KAA8904881.1"/>
    </source>
</evidence>
<keyword evidence="8" id="KW-1185">Reference proteome</keyword>
<evidence type="ECO:0000313" key="8">
    <source>
        <dbReference type="Proteomes" id="UP000326924"/>
    </source>
</evidence>
<dbReference type="PROSITE" id="PS50157">
    <property type="entry name" value="ZINC_FINGER_C2H2_2"/>
    <property type="match status" value="1"/>
</dbReference>
<evidence type="ECO:0000256" key="4">
    <source>
        <dbReference type="PROSITE-ProRule" id="PRU00042"/>
    </source>
</evidence>
<name>A0A5J5EVA4_9PEZI</name>
<gene>
    <name evidence="7" type="ORF">FN846DRAFT_907617</name>
</gene>
<proteinExistence type="predicted"/>
<dbReference type="Proteomes" id="UP000326924">
    <property type="component" value="Unassembled WGS sequence"/>
</dbReference>
<keyword evidence="2 4" id="KW-0863">Zinc-finger</keyword>
<accession>A0A5J5EVA4</accession>
<evidence type="ECO:0000256" key="3">
    <source>
        <dbReference type="ARBA" id="ARBA00022833"/>
    </source>
</evidence>
<feature type="domain" description="C2H2-type" evidence="6">
    <location>
        <begin position="61"/>
        <end position="90"/>
    </location>
</feature>
<dbReference type="InParanoid" id="A0A5J5EVA4"/>
<dbReference type="EMBL" id="VXIS01000103">
    <property type="protein sequence ID" value="KAA8904881.1"/>
    <property type="molecule type" value="Genomic_DNA"/>
</dbReference>
<keyword evidence="1" id="KW-0479">Metal-binding</keyword>
<dbReference type="OrthoDB" id="3437960at2759"/>
<reference evidence="7 8" key="1">
    <citation type="submission" date="2019-09" db="EMBL/GenBank/DDBJ databases">
        <title>Draft genome of the ectomycorrhizal ascomycete Sphaerosporella brunnea.</title>
        <authorList>
            <consortium name="DOE Joint Genome Institute"/>
            <person name="Benucci G.M."/>
            <person name="Marozzi G."/>
            <person name="Antonielli L."/>
            <person name="Sanchez S."/>
            <person name="Marco P."/>
            <person name="Wang X."/>
            <person name="Falini L.B."/>
            <person name="Barry K."/>
            <person name="Haridas S."/>
            <person name="Lipzen A."/>
            <person name="Labutti K."/>
            <person name="Grigoriev I.V."/>
            <person name="Murat C."/>
            <person name="Martin F."/>
            <person name="Albertini E."/>
            <person name="Donnini D."/>
            <person name="Bonito G."/>
        </authorList>
    </citation>
    <scope>NUCLEOTIDE SEQUENCE [LARGE SCALE GENOMIC DNA]</scope>
    <source>
        <strain evidence="7 8">Sb_GMNB300</strain>
    </source>
</reference>
<feature type="region of interest" description="Disordered" evidence="5">
    <location>
        <begin position="92"/>
        <end position="178"/>
    </location>
</feature>
<dbReference type="GO" id="GO:0008270">
    <property type="term" value="F:zinc ion binding"/>
    <property type="evidence" value="ECO:0007669"/>
    <property type="project" value="UniProtKB-KW"/>
</dbReference>
<evidence type="ECO:0000256" key="5">
    <source>
        <dbReference type="SAM" id="MobiDB-lite"/>
    </source>
</evidence>
<dbReference type="SUPFAM" id="SSF57667">
    <property type="entry name" value="beta-beta-alpha zinc fingers"/>
    <property type="match status" value="2"/>
</dbReference>
<dbReference type="InterPro" id="IPR013087">
    <property type="entry name" value="Znf_C2H2_type"/>
</dbReference>
<dbReference type="InterPro" id="IPR036236">
    <property type="entry name" value="Znf_C2H2_sf"/>
</dbReference>
<feature type="compositionally biased region" description="Polar residues" evidence="5">
    <location>
        <begin position="12"/>
        <end position="21"/>
    </location>
</feature>
<feature type="compositionally biased region" description="Basic and acidic residues" evidence="5">
    <location>
        <begin position="108"/>
        <end position="117"/>
    </location>
</feature>
<feature type="compositionally biased region" description="Basic residues" evidence="5">
    <location>
        <begin position="95"/>
        <end position="107"/>
    </location>
</feature>
<dbReference type="PANTHER" id="PTHR23235">
    <property type="entry name" value="KRUEPPEL-LIKE TRANSCRIPTION FACTOR"/>
    <property type="match status" value="1"/>
</dbReference>
<evidence type="ECO:0000259" key="6">
    <source>
        <dbReference type="PROSITE" id="PS50157"/>
    </source>
</evidence>
<dbReference type="AlphaFoldDB" id="A0A5J5EVA4"/>
<feature type="region of interest" description="Disordered" evidence="5">
    <location>
        <begin position="1"/>
        <end position="23"/>
    </location>
</feature>
<comment type="caution">
    <text evidence="7">The sequence shown here is derived from an EMBL/GenBank/DDBJ whole genome shotgun (WGS) entry which is preliminary data.</text>
</comment>
<evidence type="ECO:0000256" key="1">
    <source>
        <dbReference type="ARBA" id="ARBA00022723"/>
    </source>
</evidence>
<sequence length="178" mass="20569">MEILELIDRKNQQIPESSQHPFQCPEIDCIKRGRARANPQPSKNRASTTSSDIAVFTEMTGRCHYRECGKSFIQHSALTVRIRTHTGEKPYNWARHNRSHTGKRPYRRPIDGCEKSSCRKTTLTKHSRRQHHVLEHDGAESEVGEEETTSKTQQKKLVSRRMQQAQRKNNALMHGNVT</sequence>
<feature type="compositionally biased region" description="Basic and acidic residues" evidence="5">
    <location>
        <begin position="1"/>
        <end position="11"/>
    </location>
</feature>